<accession>A0ABD3S4H0</accession>
<evidence type="ECO:0000313" key="5">
    <source>
        <dbReference type="Proteomes" id="UP001634393"/>
    </source>
</evidence>
<reference evidence="4 5" key="1">
    <citation type="submission" date="2024-12" db="EMBL/GenBank/DDBJ databases">
        <title>The unique morphological basis and parallel evolutionary history of personate flowers in Penstemon.</title>
        <authorList>
            <person name="Depatie T.H."/>
            <person name="Wessinger C.A."/>
        </authorList>
    </citation>
    <scope>NUCLEOTIDE SEQUENCE [LARGE SCALE GENOMIC DNA]</scope>
    <source>
        <strain evidence="4">WTNN_2</strain>
        <tissue evidence="4">Leaf</tissue>
    </source>
</reference>
<proteinExistence type="predicted"/>
<keyword evidence="2" id="KW-0131">Cell cycle</keyword>
<comment type="caution">
    <text evidence="4">The sequence shown here is derived from an EMBL/GenBank/DDBJ whole genome shotgun (WGS) entry which is preliminary data.</text>
</comment>
<dbReference type="PANTHER" id="PTHR33142:SF40">
    <property type="entry name" value="CYCLIN-DEPENDENT PROTEIN KINASE INHIBITOR SMR6"/>
    <property type="match status" value="1"/>
</dbReference>
<dbReference type="InterPro" id="IPR040389">
    <property type="entry name" value="SMR"/>
</dbReference>
<feature type="compositionally biased region" description="Basic and acidic residues" evidence="3">
    <location>
        <begin position="1"/>
        <end position="11"/>
    </location>
</feature>
<evidence type="ECO:0000256" key="1">
    <source>
        <dbReference type="ARBA" id="ARBA00023013"/>
    </source>
</evidence>
<dbReference type="GO" id="GO:0004860">
    <property type="term" value="F:protein kinase inhibitor activity"/>
    <property type="evidence" value="ECO:0007669"/>
    <property type="project" value="UniProtKB-KW"/>
</dbReference>
<protein>
    <submittedName>
        <fullName evidence="4">Uncharacterized protein</fullName>
    </submittedName>
</protein>
<keyword evidence="1" id="KW-0649">Protein kinase inhibitor</keyword>
<evidence type="ECO:0000313" key="4">
    <source>
        <dbReference type="EMBL" id="KAL3819268.1"/>
    </source>
</evidence>
<dbReference type="EMBL" id="JBJXBP010000007">
    <property type="protein sequence ID" value="KAL3819268.1"/>
    <property type="molecule type" value="Genomic_DNA"/>
</dbReference>
<dbReference type="PANTHER" id="PTHR33142">
    <property type="entry name" value="CYCLIN-DEPENDENT PROTEIN KINASE INHIBITOR SMR13"/>
    <property type="match status" value="1"/>
</dbReference>
<keyword evidence="5" id="KW-1185">Reference proteome</keyword>
<sequence length="97" mass="10834">MGISEKLHQMDGGHVVLKSPSPLKPILTKSMEKKDDDEEEECSTPTRAESRICSKLTCPPAPKKRKPASSRCLYAGVREFFNPPDFETLFVRNLKGA</sequence>
<evidence type="ECO:0000256" key="3">
    <source>
        <dbReference type="SAM" id="MobiDB-lite"/>
    </source>
</evidence>
<name>A0ABD3S4H0_9LAMI</name>
<gene>
    <name evidence="4" type="ORF">ACJIZ3_005173</name>
</gene>
<dbReference type="Proteomes" id="UP001634393">
    <property type="component" value="Unassembled WGS sequence"/>
</dbReference>
<evidence type="ECO:0000256" key="2">
    <source>
        <dbReference type="ARBA" id="ARBA00023306"/>
    </source>
</evidence>
<organism evidence="4 5">
    <name type="scientific">Penstemon smallii</name>
    <dbReference type="NCBI Taxonomy" id="265156"/>
    <lineage>
        <taxon>Eukaryota</taxon>
        <taxon>Viridiplantae</taxon>
        <taxon>Streptophyta</taxon>
        <taxon>Embryophyta</taxon>
        <taxon>Tracheophyta</taxon>
        <taxon>Spermatophyta</taxon>
        <taxon>Magnoliopsida</taxon>
        <taxon>eudicotyledons</taxon>
        <taxon>Gunneridae</taxon>
        <taxon>Pentapetalae</taxon>
        <taxon>asterids</taxon>
        <taxon>lamiids</taxon>
        <taxon>Lamiales</taxon>
        <taxon>Plantaginaceae</taxon>
        <taxon>Cheloneae</taxon>
        <taxon>Penstemon</taxon>
    </lineage>
</organism>
<dbReference type="AlphaFoldDB" id="A0ABD3S4H0"/>
<feature type="region of interest" description="Disordered" evidence="3">
    <location>
        <begin position="1"/>
        <end position="48"/>
    </location>
</feature>